<evidence type="ECO:0000313" key="1">
    <source>
        <dbReference type="EMBL" id="GAN33703.1"/>
    </source>
</evidence>
<comment type="caution">
    <text evidence="1">The sequence shown here is derived from an EMBL/GenBank/DDBJ whole genome shotgun (WGS) entry which is preliminary data.</text>
</comment>
<evidence type="ECO:0000313" key="2">
    <source>
        <dbReference type="Proteomes" id="UP000032309"/>
    </source>
</evidence>
<dbReference type="InterPro" id="IPR011990">
    <property type="entry name" value="TPR-like_helical_dom_sf"/>
</dbReference>
<protein>
    <submittedName>
        <fullName evidence="1">Glycosyltransferases</fullName>
    </submittedName>
</protein>
<accession>A0ABQ0JYI0</accession>
<keyword evidence="2" id="KW-1185">Reference proteome</keyword>
<dbReference type="Gene3D" id="1.25.40.10">
    <property type="entry name" value="Tetratricopeptide repeat domain"/>
    <property type="match status" value="1"/>
</dbReference>
<dbReference type="Proteomes" id="UP000032309">
    <property type="component" value="Unassembled WGS sequence"/>
</dbReference>
<name>A0ABQ0JYI0_9BACT</name>
<sequence>MVYKTELILREIYKDDSPPDTAKIMMVYNKMMKSKPGRKECNSYYYLVKILSRAEKKNEMIHVLRRLVKTVPEDRHVRFWLALELHNQKKYREAEKHFVILLKKESKDKAFPFRKT</sequence>
<proteinExistence type="predicted"/>
<gene>
    <name evidence="1" type="ORF">BROSI_A2237</name>
</gene>
<dbReference type="SUPFAM" id="SSF48452">
    <property type="entry name" value="TPR-like"/>
    <property type="match status" value="1"/>
</dbReference>
<dbReference type="EMBL" id="BAFN01000001">
    <property type="protein sequence ID" value="GAN33703.1"/>
    <property type="molecule type" value="Genomic_DNA"/>
</dbReference>
<reference evidence="2" key="1">
    <citation type="journal article" date="2015" name="Genome Announc.">
        <title>Draft Genome Sequence of an Anaerobic Ammonium-Oxidizing Bacterium, "Candidatus Brocadia sinica".</title>
        <authorList>
            <person name="Oshiki M."/>
            <person name="Shinyako-Hata K."/>
            <person name="Satoh H."/>
            <person name="Okabe S."/>
        </authorList>
    </citation>
    <scope>NUCLEOTIDE SEQUENCE [LARGE SCALE GENOMIC DNA]</scope>
    <source>
        <strain evidence="2">JPN1</strain>
    </source>
</reference>
<organism evidence="1 2">
    <name type="scientific">Candidatus Brocadia sinica JPN1</name>
    <dbReference type="NCBI Taxonomy" id="1197129"/>
    <lineage>
        <taxon>Bacteria</taxon>
        <taxon>Pseudomonadati</taxon>
        <taxon>Planctomycetota</taxon>
        <taxon>Candidatus Brocadiia</taxon>
        <taxon>Candidatus Brocadiales</taxon>
        <taxon>Candidatus Brocadiaceae</taxon>
        <taxon>Candidatus Brocadia</taxon>
    </lineage>
</organism>